<dbReference type="InterPro" id="IPR007184">
    <property type="entry name" value="Mannoside_phosphorylase"/>
</dbReference>
<keyword evidence="1" id="KW-0328">Glycosyltransferase</keyword>
<evidence type="ECO:0000256" key="2">
    <source>
        <dbReference type="ARBA" id="ARBA00022679"/>
    </source>
</evidence>
<feature type="chain" id="PRO_5047402908" description="Glycosyl hydrolase" evidence="3">
    <location>
        <begin position="20"/>
        <end position="362"/>
    </location>
</feature>
<evidence type="ECO:0000256" key="3">
    <source>
        <dbReference type="SAM" id="SignalP"/>
    </source>
</evidence>
<keyword evidence="5" id="KW-1185">Reference proteome</keyword>
<protein>
    <recommendedName>
        <fullName evidence="6">Glycosyl hydrolase</fullName>
    </recommendedName>
</protein>
<dbReference type="Pfam" id="PF04041">
    <property type="entry name" value="Glyco_hydro_130"/>
    <property type="match status" value="1"/>
</dbReference>
<evidence type="ECO:0000256" key="1">
    <source>
        <dbReference type="ARBA" id="ARBA00022676"/>
    </source>
</evidence>
<accession>A0ABR0EE29</accession>
<keyword evidence="2" id="KW-0808">Transferase</keyword>
<dbReference type="Gene3D" id="2.115.10.20">
    <property type="entry name" value="Glycosyl hydrolase domain, family 43"/>
    <property type="match status" value="1"/>
</dbReference>
<comment type="caution">
    <text evidence="4">The sequence shown here is derived from an EMBL/GenBank/DDBJ whole genome shotgun (WGS) entry which is preliminary data.</text>
</comment>
<dbReference type="SUPFAM" id="SSF75005">
    <property type="entry name" value="Arabinanase/levansucrase/invertase"/>
    <property type="match status" value="1"/>
</dbReference>
<gene>
    <name evidence="4" type="ORF">PRZ48_010021</name>
</gene>
<feature type="signal peptide" evidence="3">
    <location>
        <begin position="1"/>
        <end position="19"/>
    </location>
</feature>
<evidence type="ECO:0008006" key="6">
    <source>
        <dbReference type="Google" id="ProtNLM"/>
    </source>
</evidence>
<evidence type="ECO:0000313" key="5">
    <source>
        <dbReference type="Proteomes" id="UP001305779"/>
    </source>
</evidence>
<dbReference type="EMBL" id="JAXOVC010000007">
    <property type="protein sequence ID" value="KAK4499506.1"/>
    <property type="molecule type" value="Genomic_DNA"/>
</dbReference>
<sequence length="362" mass="40954">MPRSLSILSVCALVSSAFAQFNTSYLHYYGSSTYPNVSRNSTDGDRNYRAPEFPILGWAQYKNNPIMGPSNNSWESKYLFNPAAAVVDDKVFLLYRAQNESLISSIGLAWSYDGYNFTRYNQPVFFPTEPYERNGTEDPRLVRVNGTFYMTYTGFNGSQAQLCMATSENLVNWQKHGPILPYSTDVLYHPEENYNHAREGWSKSGAIAPEKVNGLYQMQWGDSYLYTANSTDLIHWNYTRNDIPFAQRIHDWEFGLMESAGPLIKTRSGKHWIKFYNGVGQGFGGYKFGQYSTGQMLVDLENAPRGPPVARMELPILQPVFTAGQVSNVLFSEATVQFKGKWFTYYGEGDAYLGTATAPVQD</sequence>
<dbReference type="InterPro" id="IPR023296">
    <property type="entry name" value="Glyco_hydro_beta-prop_sf"/>
</dbReference>
<evidence type="ECO:0000313" key="4">
    <source>
        <dbReference type="EMBL" id="KAK4499506.1"/>
    </source>
</evidence>
<name>A0ABR0EE29_ZASCE</name>
<dbReference type="CDD" id="cd18610">
    <property type="entry name" value="GH130_BT3780-like"/>
    <property type="match status" value="1"/>
</dbReference>
<dbReference type="PIRSF" id="PIRSF016202">
    <property type="entry name" value="PH1107"/>
    <property type="match status" value="1"/>
</dbReference>
<dbReference type="PANTHER" id="PTHR34106:SF5">
    <property type="entry name" value="GLYCOSIDASE"/>
    <property type="match status" value="1"/>
</dbReference>
<organism evidence="4 5">
    <name type="scientific">Zasmidium cellare</name>
    <name type="common">Wine cellar mold</name>
    <name type="synonym">Racodium cellare</name>
    <dbReference type="NCBI Taxonomy" id="395010"/>
    <lineage>
        <taxon>Eukaryota</taxon>
        <taxon>Fungi</taxon>
        <taxon>Dikarya</taxon>
        <taxon>Ascomycota</taxon>
        <taxon>Pezizomycotina</taxon>
        <taxon>Dothideomycetes</taxon>
        <taxon>Dothideomycetidae</taxon>
        <taxon>Mycosphaerellales</taxon>
        <taxon>Mycosphaerellaceae</taxon>
        <taxon>Zasmidium</taxon>
    </lineage>
</organism>
<proteinExistence type="predicted"/>
<dbReference type="PANTHER" id="PTHR34106">
    <property type="entry name" value="GLYCOSIDASE"/>
    <property type="match status" value="1"/>
</dbReference>
<keyword evidence="3" id="KW-0732">Signal</keyword>
<reference evidence="4 5" key="1">
    <citation type="journal article" date="2023" name="G3 (Bethesda)">
        <title>A chromosome-level genome assembly of Zasmidium syzygii isolated from banana leaves.</title>
        <authorList>
            <person name="van Westerhoven A.C."/>
            <person name="Mehrabi R."/>
            <person name="Talebi R."/>
            <person name="Steentjes M.B.F."/>
            <person name="Corcolon B."/>
            <person name="Chong P.A."/>
            <person name="Kema G.H.J."/>
            <person name="Seidl M.F."/>
        </authorList>
    </citation>
    <scope>NUCLEOTIDE SEQUENCE [LARGE SCALE GENOMIC DNA]</scope>
    <source>
        <strain evidence="4 5">P124</strain>
    </source>
</reference>
<dbReference type="Proteomes" id="UP001305779">
    <property type="component" value="Unassembled WGS sequence"/>
</dbReference>